<keyword evidence="1" id="KW-0472">Membrane</keyword>
<proteinExistence type="predicted"/>
<sequence length="128" mass="13763">MEIVQIVGFGLIATILIIVIKQKTPQIAFTISILVGAVIFLLLLDKIQAILSVIQKLAIQANVDVLYLSIILKIIGIAYITEFGSQVVRDAGEGAIAAKIELAGKILILVLAIPIIQVIIETILRVLP</sequence>
<evidence type="ECO:0000256" key="1">
    <source>
        <dbReference type="SAM" id="Phobius"/>
    </source>
</evidence>
<feature type="transmembrane region" description="Helical" evidence="1">
    <location>
        <begin position="27"/>
        <end position="44"/>
    </location>
</feature>
<keyword evidence="1" id="KW-0812">Transmembrane</keyword>
<dbReference type="NCBIfam" id="TIGR02849">
    <property type="entry name" value="spore_III_AD"/>
    <property type="match status" value="1"/>
</dbReference>
<organism evidence="2 3">
    <name type="scientific">Collibacillus ludicampi</name>
    <dbReference type="NCBI Taxonomy" id="2771369"/>
    <lineage>
        <taxon>Bacteria</taxon>
        <taxon>Bacillati</taxon>
        <taxon>Bacillota</taxon>
        <taxon>Bacilli</taxon>
        <taxon>Bacillales</taxon>
        <taxon>Alicyclobacillaceae</taxon>
        <taxon>Collibacillus</taxon>
    </lineage>
</organism>
<name>A0AAV4LA00_9BACL</name>
<feature type="transmembrane region" description="Helical" evidence="1">
    <location>
        <begin position="5"/>
        <end position="21"/>
    </location>
</feature>
<feature type="transmembrane region" description="Helical" evidence="1">
    <location>
        <begin position="65"/>
        <end position="82"/>
    </location>
</feature>
<comment type="caution">
    <text evidence="2">The sequence shown here is derived from an EMBL/GenBank/DDBJ whole genome shotgun (WGS) entry which is preliminary data.</text>
</comment>
<dbReference type="EMBL" id="BOQE01000001">
    <property type="protein sequence ID" value="GIM44561.1"/>
    <property type="molecule type" value="Genomic_DNA"/>
</dbReference>
<dbReference type="RefSeq" id="WP_282197834.1">
    <property type="nucleotide sequence ID" value="NZ_BOQE01000001.1"/>
</dbReference>
<accession>A0AAV4LA00</accession>
<dbReference type="InterPro" id="IPR014211">
    <property type="entry name" value="Spore_III_AD"/>
</dbReference>
<feature type="transmembrane region" description="Helical" evidence="1">
    <location>
        <begin position="102"/>
        <end position="124"/>
    </location>
</feature>
<dbReference type="Proteomes" id="UP001057291">
    <property type="component" value="Unassembled WGS sequence"/>
</dbReference>
<reference evidence="2" key="1">
    <citation type="journal article" date="2023" name="Int. J. Syst. Evol. Microbiol.">
        <title>Collibacillus ludicampi gen. nov., sp. nov., a new soil bacterium of the family Alicyclobacillaceae.</title>
        <authorList>
            <person name="Jojima T."/>
            <person name="Ioku Y."/>
            <person name="Fukuta Y."/>
            <person name="Shirasaka N."/>
            <person name="Matsumura Y."/>
            <person name="Mori M."/>
        </authorList>
    </citation>
    <scope>NUCLEOTIDE SEQUENCE</scope>
    <source>
        <strain evidence="2">TP075</strain>
    </source>
</reference>
<evidence type="ECO:0000313" key="3">
    <source>
        <dbReference type="Proteomes" id="UP001057291"/>
    </source>
</evidence>
<dbReference type="Pfam" id="PF06686">
    <property type="entry name" value="SpoIIIAC"/>
    <property type="match status" value="2"/>
</dbReference>
<dbReference type="AlphaFoldDB" id="A0AAV4LA00"/>
<keyword evidence="1" id="KW-1133">Transmembrane helix</keyword>
<protein>
    <submittedName>
        <fullName evidence="2">Stage III sporulation protein AD</fullName>
    </submittedName>
</protein>
<keyword evidence="3" id="KW-1185">Reference proteome</keyword>
<dbReference type="InterPro" id="IPR025664">
    <property type="entry name" value="Spore_III_AC/AD"/>
</dbReference>
<evidence type="ECO:0000313" key="2">
    <source>
        <dbReference type="EMBL" id="GIM44561.1"/>
    </source>
</evidence>
<gene>
    <name evidence="2" type="primary">spoIIIAD</name>
    <name evidence="2" type="ORF">DNHGIG_01100</name>
</gene>